<keyword evidence="4" id="KW-1185">Reference proteome</keyword>
<dbReference type="PANTHER" id="PTHR47837:SF1">
    <property type="entry name" value="GTP PYROPHOSPHOKINASE YJBM"/>
    <property type="match status" value="1"/>
</dbReference>
<dbReference type="SMART" id="SM00954">
    <property type="entry name" value="RelA_SpoT"/>
    <property type="match status" value="1"/>
</dbReference>
<gene>
    <name evidence="3" type="ORF">OS493_039374</name>
</gene>
<feature type="chain" id="PRO_5040963756" description="RelA/SpoT domain-containing protein" evidence="1">
    <location>
        <begin position="21"/>
        <end position="321"/>
    </location>
</feature>
<evidence type="ECO:0000313" key="3">
    <source>
        <dbReference type="EMBL" id="KAJ7314317.1"/>
    </source>
</evidence>
<dbReference type="OrthoDB" id="5958501at2759"/>
<reference evidence="3" key="1">
    <citation type="submission" date="2023-01" db="EMBL/GenBank/DDBJ databases">
        <title>Genome assembly of the deep-sea coral Lophelia pertusa.</title>
        <authorList>
            <person name="Herrera S."/>
            <person name="Cordes E."/>
        </authorList>
    </citation>
    <scope>NUCLEOTIDE SEQUENCE</scope>
    <source>
        <strain evidence="3">USNM1676648</strain>
        <tissue evidence="3">Polyp</tissue>
    </source>
</reference>
<dbReference type="InterPro" id="IPR052366">
    <property type="entry name" value="GTP_Pyrophosphokinase"/>
</dbReference>
<dbReference type="Proteomes" id="UP001163046">
    <property type="component" value="Unassembled WGS sequence"/>
</dbReference>
<evidence type="ECO:0000259" key="2">
    <source>
        <dbReference type="SMART" id="SM00954"/>
    </source>
</evidence>
<proteinExistence type="predicted"/>
<feature type="domain" description="RelA/SpoT" evidence="2">
    <location>
        <begin position="123"/>
        <end position="250"/>
    </location>
</feature>
<dbReference type="Gene3D" id="3.30.460.10">
    <property type="entry name" value="Beta Polymerase, domain 2"/>
    <property type="match status" value="1"/>
</dbReference>
<dbReference type="Pfam" id="PF04607">
    <property type="entry name" value="RelA_SpoT"/>
    <property type="match status" value="1"/>
</dbReference>
<dbReference type="CDD" id="cd05399">
    <property type="entry name" value="NT_Rel-Spo_like"/>
    <property type="match status" value="1"/>
</dbReference>
<feature type="signal peptide" evidence="1">
    <location>
        <begin position="1"/>
        <end position="20"/>
    </location>
</feature>
<protein>
    <recommendedName>
        <fullName evidence="2">RelA/SpoT domain-containing protein</fullName>
    </recommendedName>
</protein>
<name>A0A9W9Y9S3_9CNID</name>
<dbReference type="SUPFAM" id="SSF81301">
    <property type="entry name" value="Nucleotidyltransferase"/>
    <property type="match status" value="1"/>
</dbReference>
<dbReference type="InterPro" id="IPR043519">
    <property type="entry name" value="NT_sf"/>
</dbReference>
<evidence type="ECO:0000313" key="4">
    <source>
        <dbReference type="Proteomes" id="UP001163046"/>
    </source>
</evidence>
<accession>A0A9W9Y9S3</accession>
<evidence type="ECO:0000256" key="1">
    <source>
        <dbReference type="SAM" id="SignalP"/>
    </source>
</evidence>
<dbReference type="EMBL" id="MU827961">
    <property type="protein sequence ID" value="KAJ7314317.1"/>
    <property type="molecule type" value="Genomic_DNA"/>
</dbReference>
<comment type="caution">
    <text evidence="3">The sequence shown here is derived from an EMBL/GenBank/DDBJ whole genome shotgun (WGS) entry which is preliminary data.</text>
</comment>
<sequence length="321" mass="36865">MVRMIPFLLVLAFHLSFSIGKIPQYEDTDDDYGGHSSEFKPMGHQWKMQDFHYTPNLLHKIQTHYKRTVVRPLADNEGRNANLASFMVESSEFFKALPSVLKEIEGNLERILKENRISGIVTGRIKSMASLLEKMEKDGIKDFRDITDIVGCRVTMQTIGDILKFKHAYLRAFNKSVTEIRCYGVCGPAVGSHPRLKIAWPWKGSGYRRLHFKVAIPELKTAAEIQIGTPYMTLWADWNHAVVYKGPEEFQQNGNVEVYSQRLAEYYMMLDNIRDGIIPQCPPILRKSNATVIFGDKDWKLFGSPLNACLFWNDLRTNMPV</sequence>
<dbReference type="GO" id="GO:0015969">
    <property type="term" value="P:guanosine tetraphosphate metabolic process"/>
    <property type="evidence" value="ECO:0007669"/>
    <property type="project" value="InterPro"/>
</dbReference>
<organism evidence="3 4">
    <name type="scientific">Desmophyllum pertusum</name>
    <dbReference type="NCBI Taxonomy" id="174260"/>
    <lineage>
        <taxon>Eukaryota</taxon>
        <taxon>Metazoa</taxon>
        <taxon>Cnidaria</taxon>
        <taxon>Anthozoa</taxon>
        <taxon>Hexacorallia</taxon>
        <taxon>Scleractinia</taxon>
        <taxon>Caryophylliina</taxon>
        <taxon>Caryophylliidae</taxon>
        <taxon>Desmophyllum</taxon>
    </lineage>
</organism>
<dbReference type="PANTHER" id="PTHR47837">
    <property type="entry name" value="GTP PYROPHOSPHOKINASE YJBM"/>
    <property type="match status" value="1"/>
</dbReference>
<dbReference type="InterPro" id="IPR007685">
    <property type="entry name" value="RelA_SpoT"/>
</dbReference>
<keyword evidence="1" id="KW-0732">Signal</keyword>
<dbReference type="AlphaFoldDB" id="A0A9W9Y9S3"/>